<evidence type="ECO:0000313" key="1">
    <source>
        <dbReference type="EMBL" id="KAL2724593.1"/>
    </source>
</evidence>
<organism evidence="1 2">
    <name type="scientific">Vespula maculifrons</name>
    <name type="common">Eastern yellow jacket</name>
    <name type="synonym">Wasp</name>
    <dbReference type="NCBI Taxonomy" id="7453"/>
    <lineage>
        <taxon>Eukaryota</taxon>
        <taxon>Metazoa</taxon>
        <taxon>Ecdysozoa</taxon>
        <taxon>Arthropoda</taxon>
        <taxon>Hexapoda</taxon>
        <taxon>Insecta</taxon>
        <taxon>Pterygota</taxon>
        <taxon>Neoptera</taxon>
        <taxon>Endopterygota</taxon>
        <taxon>Hymenoptera</taxon>
        <taxon>Apocrita</taxon>
        <taxon>Aculeata</taxon>
        <taxon>Vespoidea</taxon>
        <taxon>Vespidae</taxon>
        <taxon>Vespinae</taxon>
        <taxon>Vespula</taxon>
    </lineage>
</organism>
<dbReference type="Proteomes" id="UP001607303">
    <property type="component" value="Unassembled WGS sequence"/>
</dbReference>
<gene>
    <name evidence="1" type="ORF">V1477_018454</name>
</gene>
<sequence>MMLIVKERREEERGHRRDFTSNRKIFRDLNKIVGSFSSDHAKTSSSLTKFQEDRMTYERSRWKL</sequence>
<accession>A0ABD2AVF6</accession>
<reference evidence="1 2" key="1">
    <citation type="journal article" date="2024" name="Ann. Entomol. Soc. Am.">
        <title>Genomic analyses of the southern and eastern yellowjacket wasps (Hymenoptera: Vespidae) reveal evolutionary signatures of social life.</title>
        <authorList>
            <person name="Catto M.A."/>
            <person name="Caine P.B."/>
            <person name="Orr S.E."/>
            <person name="Hunt B.G."/>
            <person name="Goodisman M.A.D."/>
        </authorList>
    </citation>
    <scope>NUCLEOTIDE SEQUENCE [LARGE SCALE GENOMIC DNA]</scope>
    <source>
        <strain evidence="1">232</strain>
        <tissue evidence="1">Head and thorax</tissue>
    </source>
</reference>
<name>A0ABD2AVF6_VESMC</name>
<dbReference type="AlphaFoldDB" id="A0ABD2AVF6"/>
<evidence type="ECO:0000313" key="2">
    <source>
        <dbReference type="Proteomes" id="UP001607303"/>
    </source>
</evidence>
<protein>
    <submittedName>
        <fullName evidence="1">Uncharacterized protein</fullName>
    </submittedName>
</protein>
<proteinExistence type="predicted"/>
<comment type="caution">
    <text evidence="1">The sequence shown here is derived from an EMBL/GenBank/DDBJ whole genome shotgun (WGS) entry which is preliminary data.</text>
</comment>
<dbReference type="EMBL" id="JAYRBN010000112">
    <property type="protein sequence ID" value="KAL2724593.1"/>
    <property type="molecule type" value="Genomic_DNA"/>
</dbReference>
<keyword evidence="2" id="KW-1185">Reference proteome</keyword>